<feature type="transmembrane region" description="Helical" evidence="1">
    <location>
        <begin position="31"/>
        <end position="51"/>
    </location>
</feature>
<reference evidence="3" key="1">
    <citation type="journal article" date="2018" name="Nat. Microbiol.">
        <title>Leveraging single-cell genomics to expand the fungal tree of life.</title>
        <authorList>
            <person name="Ahrendt S.R."/>
            <person name="Quandt C.A."/>
            <person name="Ciobanu D."/>
            <person name="Clum A."/>
            <person name="Salamov A."/>
            <person name="Andreopoulos B."/>
            <person name="Cheng J.F."/>
            <person name="Woyke T."/>
            <person name="Pelin A."/>
            <person name="Henrissat B."/>
            <person name="Reynolds N.K."/>
            <person name="Benny G.L."/>
            <person name="Smith M.E."/>
            <person name="James T.Y."/>
            <person name="Grigoriev I.V."/>
        </authorList>
    </citation>
    <scope>NUCLEOTIDE SEQUENCE [LARGE SCALE GENOMIC DNA]</scope>
</reference>
<dbReference type="AlphaFoldDB" id="A0A4P9WEI7"/>
<sequence length="684" mass="73492">MGKEFGAWGMMPSPQARKCWRAAARVSLTRLGGMVFVVFTAHLAAMLLRLLRLYALGRLEMDLVKSGCACRAKGELATTLRASAGVCGLALTKSSQNSDVNFLWGSEGEDICVKVWEDGDAFRGEISTVHDLGGTGVKGTSRDRQFEDGVLHGQSGLVEVAEVEGSVTEVLVNHLEALCAEEEAGGEELQCVGLAWLGEGVALGDDRSCAPYASGEFGGVTLEVENEGFVFFGLVGKGPFFWAASPLATAVLLQGFSVAEPEGHVHIREEPGGRGLCCIYEHIAGAVECLSLPCFVELFVYCCANEVVDSLALQQDSSRGHEQDGPVHPQAFDELEHEEDALKHLGLACSCASRDPQCERLSGSLKGLERRQNVVADNEEEVLLMGVKNLIAAWGNMRKGASAPSEVAKWDQSSLAMLTRNIARVVSSSFALEGIIALKSIALSGVSSMAEGSTSWERLVGVLPGLLIRCMCSVEVVVEQPLREKERAERSCLLFVLVWVWEFAKVDRDVQLVTECNAIVLWEILVVDAEVCVARAFVAKFKGEVLVDFEGGIVDVLVLKRAVDFKHALELELNCLVYGAVRGKASTECFFGVHRLKVMQFVDPLGNSAPEALNMNFGHRGINSGGCDWWLGIMQAAFAAFACTPDNNSLAGSMGTQSEGCFGLLVLETLHTLTVATMTGDAVG</sequence>
<name>A0A4P9WEI7_9FUNG</name>
<keyword evidence="1" id="KW-1133">Transmembrane helix</keyword>
<proteinExistence type="predicted"/>
<evidence type="ECO:0000313" key="3">
    <source>
        <dbReference type="Proteomes" id="UP000269721"/>
    </source>
</evidence>
<dbReference type="EMBL" id="KZ995369">
    <property type="protein sequence ID" value="RKO90812.1"/>
    <property type="molecule type" value="Genomic_DNA"/>
</dbReference>
<keyword evidence="1" id="KW-0472">Membrane</keyword>
<accession>A0A4P9WEI7</accession>
<protein>
    <submittedName>
        <fullName evidence="2">Uncharacterized protein</fullName>
    </submittedName>
</protein>
<feature type="non-terminal residue" evidence="2">
    <location>
        <position position="684"/>
    </location>
</feature>
<keyword evidence="3" id="KW-1185">Reference proteome</keyword>
<dbReference type="Proteomes" id="UP000269721">
    <property type="component" value="Unassembled WGS sequence"/>
</dbReference>
<evidence type="ECO:0000256" key="1">
    <source>
        <dbReference type="SAM" id="Phobius"/>
    </source>
</evidence>
<organism evidence="2 3">
    <name type="scientific">Blyttiomyces helicus</name>
    <dbReference type="NCBI Taxonomy" id="388810"/>
    <lineage>
        <taxon>Eukaryota</taxon>
        <taxon>Fungi</taxon>
        <taxon>Fungi incertae sedis</taxon>
        <taxon>Chytridiomycota</taxon>
        <taxon>Chytridiomycota incertae sedis</taxon>
        <taxon>Chytridiomycetes</taxon>
        <taxon>Chytridiomycetes incertae sedis</taxon>
        <taxon>Blyttiomyces</taxon>
    </lineage>
</organism>
<keyword evidence="1" id="KW-0812">Transmembrane</keyword>
<gene>
    <name evidence="2" type="ORF">BDK51DRAFT_29069</name>
</gene>
<evidence type="ECO:0000313" key="2">
    <source>
        <dbReference type="EMBL" id="RKO90812.1"/>
    </source>
</evidence>